<protein>
    <submittedName>
        <fullName evidence="1">Prephenate dehydrogenase/arogenate dehydrogenase family protein</fullName>
    </submittedName>
</protein>
<evidence type="ECO:0000313" key="2">
    <source>
        <dbReference type="Proteomes" id="UP001364695"/>
    </source>
</evidence>
<organism evidence="1 2">
    <name type="scientific">Amphibiibacter pelophylacis</name>
    <dbReference type="NCBI Taxonomy" id="1799477"/>
    <lineage>
        <taxon>Bacteria</taxon>
        <taxon>Pseudomonadati</taxon>
        <taxon>Pseudomonadota</taxon>
        <taxon>Betaproteobacteria</taxon>
        <taxon>Burkholderiales</taxon>
        <taxon>Sphaerotilaceae</taxon>
        <taxon>Amphibiibacter</taxon>
    </lineage>
</organism>
<reference evidence="1" key="1">
    <citation type="submission" date="2023-10" db="EMBL/GenBank/DDBJ databases">
        <title>Amphibacter perezi, gen. nov., sp. nov. a novel taxa of the family Comamonadaceae, class Betaproteobacteria isolated from the skin microbiota of Pelophylax perezi from different populations.</title>
        <authorList>
            <person name="Costa S."/>
            <person name="Proenca D.N."/>
            <person name="Lopes I."/>
            <person name="Morais P.V."/>
        </authorList>
    </citation>
    <scope>NUCLEOTIDE SEQUENCE</scope>
    <source>
        <strain evidence="1">SL12-8</strain>
    </source>
</reference>
<accession>A0ACC6P3G7</accession>
<sequence length="295" mass="30442">MALQMGQKTAVQRLALIGCGLIGGSFALALKAAGAVAEVTGSSGSPASAHKALELGAIDRVASSAAQAVQGADAVLLAVPVAATQAVLEEIAPHLAPQVLVMDAGSTKRDVLAAMQAALPQHLGYCVPAHPIAGKEKSGVAHAESALFKGRRVILTPLTQSSDDAIARAQQLWELTGARVSRMSPLQHDETFAAVSHLPHLLAFAYMAGLMDQPGGEALLAHAGSGFRDFTRIAASDPVMWRDILLANRGPVLAQAQAFGDALEHLAQTLRSGDGAALQAQIEAVSRRRSAWPAA</sequence>
<gene>
    <name evidence="1" type="ORF">RV045_09935</name>
</gene>
<comment type="caution">
    <text evidence="1">The sequence shown here is derived from an EMBL/GenBank/DDBJ whole genome shotgun (WGS) entry which is preliminary data.</text>
</comment>
<proteinExistence type="predicted"/>
<dbReference type="Proteomes" id="UP001364695">
    <property type="component" value="Unassembled WGS sequence"/>
</dbReference>
<dbReference type="EMBL" id="JAWDIE010000014">
    <property type="protein sequence ID" value="MEJ7138740.1"/>
    <property type="molecule type" value="Genomic_DNA"/>
</dbReference>
<keyword evidence="2" id="KW-1185">Reference proteome</keyword>
<evidence type="ECO:0000313" key="1">
    <source>
        <dbReference type="EMBL" id="MEJ7138740.1"/>
    </source>
</evidence>
<name>A0ACC6P3G7_9BURK</name>